<evidence type="ECO:0000256" key="1">
    <source>
        <dbReference type="SAM" id="Phobius"/>
    </source>
</evidence>
<reference evidence="2 3" key="1">
    <citation type="submission" date="2024-11" db="EMBL/GenBank/DDBJ databases">
        <title>A near-complete genome assembly of Cinchona calisaya.</title>
        <authorList>
            <person name="Lian D.C."/>
            <person name="Zhao X.W."/>
            <person name="Wei L."/>
        </authorList>
    </citation>
    <scope>NUCLEOTIDE SEQUENCE [LARGE SCALE GENOMIC DNA]</scope>
    <source>
        <tissue evidence="2">Nenye</tissue>
    </source>
</reference>
<protein>
    <submittedName>
        <fullName evidence="2">Uncharacterized protein</fullName>
    </submittedName>
</protein>
<organism evidence="2 3">
    <name type="scientific">Cinchona calisaya</name>
    <dbReference type="NCBI Taxonomy" id="153742"/>
    <lineage>
        <taxon>Eukaryota</taxon>
        <taxon>Viridiplantae</taxon>
        <taxon>Streptophyta</taxon>
        <taxon>Embryophyta</taxon>
        <taxon>Tracheophyta</taxon>
        <taxon>Spermatophyta</taxon>
        <taxon>Magnoliopsida</taxon>
        <taxon>eudicotyledons</taxon>
        <taxon>Gunneridae</taxon>
        <taxon>Pentapetalae</taxon>
        <taxon>asterids</taxon>
        <taxon>lamiids</taxon>
        <taxon>Gentianales</taxon>
        <taxon>Rubiaceae</taxon>
        <taxon>Cinchonoideae</taxon>
        <taxon>Cinchoneae</taxon>
        <taxon>Cinchona</taxon>
    </lineage>
</organism>
<name>A0ABD2YXK4_9GENT</name>
<keyword evidence="1" id="KW-1133">Transmembrane helix</keyword>
<sequence length="122" mass="14610">MPPFVKRFKLEVCHFKFKSFLHNSNKEYRFKLKNSQKLFYIKSQRNSWAHLTQAPNTDLDSGPQKFEKENKYFRSIYLFFGTQLLLPPLLSLSFLFLPLSLSKNCFAFQFSSIIPEFIVFFF</sequence>
<gene>
    <name evidence="2" type="ORF">ACH5RR_024732</name>
</gene>
<dbReference type="Proteomes" id="UP001630127">
    <property type="component" value="Unassembled WGS sequence"/>
</dbReference>
<feature type="transmembrane region" description="Helical" evidence="1">
    <location>
        <begin position="76"/>
        <end position="97"/>
    </location>
</feature>
<keyword evidence="1" id="KW-0812">Transmembrane</keyword>
<evidence type="ECO:0000313" key="2">
    <source>
        <dbReference type="EMBL" id="KAL3512015.1"/>
    </source>
</evidence>
<dbReference type="EMBL" id="JBJUIK010000011">
    <property type="protein sequence ID" value="KAL3512015.1"/>
    <property type="molecule type" value="Genomic_DNA"/>
</dbReference>
<proteinExistence type="predicted"/>
<dbReference type="AlphaFoldDB" id="A0ABD2YXK4"/>
<keyword evidence="3" id="KW-1185">Reference proteome</keyword>
<accession>A0ABD2YXK4</accession>
<evidence type="ECO:0000313" key="3">
    <source>
        <dbReference type="Proteomes" id="UP001630127"/>
    </source>
</evidence>
<comment type="caution">
    <text evidence="2">The sequence shown here is derived from an EMBL/GenBank/DDBJ whole genome shotgun (WGS) entry which is preliminary data.</text>
</comment>
<keyword evidence="1" id="KW-0472">Membrane</keyword>